<evidence type="ECO:0000256" key="1">
    <source>
        <dbReference type="ARBA" id="ARBA00004196"/>
    </source>
</evidence>
<proteinExistence type="inferred from homology"/>
<name>A0ABS6KA43_9FIRM</name>
<evidence type="ECO:0000313" key="7">
    <source>
        <dbReference type="EMBL" id="MBU9727361.1"/>
    </source>
</evidence>
<dbReference type="PANTHER" id="PTHR46847:SF1">
    <property type="entry name" value="D-ALLOSE-BINDING PERIPLASMIC PROTEIN-RELATED"/>
    <property type="match status" value="1"/>
</dbReference>
<feature type="domain" description="Periplasmic binding protein" evidence="6">
    <location>
        <begin position="61"/>
        <end position="317"/>
    </location>
</feature>
<evidence type="ECO:0000313" key="8">
    <source>
        <dbReference type="Proteomes" id="UP001314681"/>
    </source>
</evidence>
<sequence length="340" mass="36437">MKKLLGLVLSLVLAVSLCMTGCSGGGETGQTGGGTDAQKTDEGSAQAQDTQKDTEQLNIFFATAFMTVPYAAPMNTAMEEYAKENNINLQMVDGEGDSQKQLDQIKNAVTQGVDGIIYWPADAASTIPVVNYLAECGVPYVVLNSKVDASVQDKVPAYVGLDYEMAGGISGDLALDYLKDGGNVVVVEGVMGTEAQIGYLKGFEDKIAQNDKIKVLAKQSAEWDTAKAMKIMEDYITTFGEEIDLVYSEDDGMYQGIAAALSDAGLSDKIKCVCNGQLQFVLDQIQSGVLLGASSQDPSVEGRTGIEVMHKVIMGEEVPEWTKIDCRLITPDNVNEFNGW</sequence>
<dbReference type="Pfam" id="PF13407">
    <property type="entry name" value="Peripla_BP_4"/>
    <property type="match status" value="1"/>
</dbReference>
<evidence type="ECO:0000259" key="6">
    <source>
        <dbReference type="Pfam" id="PF13407"/>
    </source>
</evidence>
<evidence type="ECO:0000256" key="2">
    <source>
        <dbReference type="ARBA" id="ARBA00007639"/>
    </source>
</evidence>
<feature type="signal peptide" evidence="5">
    <location>
        <begin position="1"/>
        <end position="24"/>
    </location>
</feature>
<dbReference type="InterPro" id="IPR028082">
    <property type="entry name" value="Peripla_BP_I"/>
</dbReference>
<feature type="region of interest" description="Disordered" evidence="4">
    <location>
        <begin position="25"/>
        <end position="51"/>
    </location>
</feature>
<dbReference type="PANTHER" id="PTHR46847">
    <property type="entry name" value="D-ALLOSE-BINDING PERIPLASMIC PROTEIN-RELATED"/>
    <property type="match status" value="1"/>
</dbReference>
<protein>
    <submittedName>
        <fullName evidence="7">Sugar ABC transporter substrate-binding protein</fullName>
    </submittedName>
</protein>
<feature type="chain" id="PRO_5046700614" evidence="5">
    <location>
        <begin position="25"/>
        <end position="340"/>
    </location>
</feature>
<dbReference type="SUPFAM" id="SSF53822">
    <property type="entry name" value="Periplasmic binding protein-like I"/>
    <property type="match status" value="1"/>
</dbReference>
<comment type="similarity">
    <text evidence="2">Belongs to the bacterial solute-binding protein 2 family.</text>
</comment>
<dbReference type="InterPro" id="IPR025997">
    <property type="entry name" value="SBP_2_dom"/>
</dbReference>
<dbReference type="Gene3D" id="3.40.50.2300">
    <property type="match status" value="2"/>
</dbReference>
<dbReference type="EMBL" id="JAHQCX010000010">
    <property type="protein sequence ID" value="MBU9727361.1"/>
    <property type="molecule type" value="Genomic_DNA"/>
</dbReference>
<evidence type="ECO:0000256" key="5">
    <source>
        <dbReference type="SAM" id="SignalP"/>
    </source>
</evidence>
<accession>A0ABS6KA43</accession>
<keyword evidence="3 5" id="KW-0732">Signal</keyword>
<evidence type="ECO:0000256" key="4">
    <source>
        <dbReference type="SAM" id="MobiDB-lite"/>
    </source>
</evidence>
<evidence type="ECO:0000256" key="3">
    <source>
        <dbReference type="ARBA" id="ARBA00022729"/>
    </source>
</evidence>
<keyword evidence="8" id="KW-1185">Reference proteome</keyword>
<feature type="compositionally biased region" description="Gly residues" evidence="4">
    <location>
        <begin position="25"/>
        <end position="35"/>
    </location>
</feature>
<dbReference type="RefSeq" id="WP_238727015.1">
    <property type="nucleotide sequence ID" value="NZ_JAHQCX010000010.1"/>
</dbReference>
<dbReference type="Proteomes" id="UP001314681">
    <property type="component" value="Unassembled WGS sequence"/>
</dbReference>
<gene>
    <name evidence="7" type="ORF">KTH90_15195</name>
</gene>
<comment type="subcellular location">
    <subcellularLocation>
        <location evidence="1">Cell envelope</location>
    </subcellularLocation>
</comment>
<reference evidence="7 8" key="1">
    <citation type="submission" date="2021-06" db="EMBL/GenBank/DDBJ databases">
        <title>Description of novel taxa of the family Lachnospiraceae.</title>
        <authorList>
            <person name="Chaplin A.V."/>
            <person name="Sokolova S.R."/>
            <person name="Pikina A.P."/>
            <person name="Korzhanova M."/>
            <person name="Belova V."/>
            <person name="Korostin D."/>
            <person name="Efimov B.A."/>
        </authorList>
    </citation>
    <scope>NUCLEOTIDE SEQUENCE [LARGE SCALE GENOMIC DNA]</scope>
    <source>
        <strain evidence="7 8">ASD4241</strain>
    </source>
</reference>
<organism evidence="7 8">
    <name type="scientific">Diplocloster modestus</name>
    <dbReference type="NCBI Taxonomy" id="2850322"/>
    <lineage>
        <taxon>Bacteria</taxon>
        <taxon>Bacillati</taxon>
        <taxon>Bacillota</taxon>
        <taxon>Clostridia</taxon>
        <taxon>Lachnospirales</taxon>
        <taxon>Lachnospiraceae</taxon>
        <taxon>Diplocloster</taxon>
    </lineage>
</organism>
<comment type="caution">
    <text evidence="7">The sequence shown here is derived from an EMBL/GenBank/DDBJ whole genome shotgun (WGS) entry which is preliminary data.</text>
</comment>
<dbReference type="CDD" id="cd01536">
    <property type="entry name" value="PBP1_ABC_sugar_binding-like"/>
    <property type="match status" value="1"/>
</dbReference>